<sequence length="103" mass="10591">MVTKPPRDLVEKPKDQAAEKSTVDSTGPKVPIDSAISEENATAVSVASTGSKSGTPSLSPSSAVPEQKRGPDMTSQGVQTTSPLANAAAKDKDEKEDKNDPVA</sequence>
<reference evidence="2 3" key="1">
    <citation type="submission" date="2024-05" db="EMBL/GenBank/DDBJ databases">
        <title>Genome sequencing and assembly of Indian major carp, Cirrhinus mrigala (Hamilton, 1822).</title>
        <authorList>
            <person name="Mohindra V."/>
            <person name="Chowdhury L.M."/>
            <person name="Lal K."/>
            <person name="Jena J.K."/>
        </authorList>
    </citation>
    <scope>NUCLEOTIDE SEQUENCE [LARGE SCALE GENOMIC DNA]</scope>
    <source>
        <strain evidence="2">CM1030</strain>
        <tissue evidence="2">Blood</tissue>
    </source>
</reference>
<comment type="caution">
    <text evidence="2">The sequence shown here is derived from an EMBL/GenBank/DDBJ whole genome shotgun (WGS) entry which is preliminary data.</text>
</comment>
<name>A0ABD0R3D7_CIRMR</name>
<evidence type="ECO:0000313" key="3">
    <source>
        <dbReference type="Proteomes" id="UP001529510"/>
    </source>
</evidence>
<feature type="compositionally biased region" description="Polar residues" evidence="1">
    <location>
        <begin position="73"/>
        <end position="84"/>
    </location>
</feature>
<evidence type="ECO:0000256" key="1">
    <source>
        <dbReference type="SAM" id="MobiDB-lite"/>
    </source>
</evidence>
<dbReference type="EMBL" id="JAMKFB020000005">
    <property type="protein sequence ID" value="KAL0193028.1"/>
    <property type="molecule type" value="Genomic_DNA"/>
</dbReference>
<feature type="region of interest" description="Disordered" evidence="1">
    <location>
        <begin position="1"/>
        <end position="103"/>
    </location>
</feature>
<feature type="compositionally biased region" description="Basic and acidic residues" evidence="1">
    <location>
        <begin position="1"/>
        <end position="22"/>
    </location>
</feature>
<protein>
    <submittedName>
        <fullName evidence="2">Uncharacterized protein</fullName>
    </submittedName>
</protein>
<feature type="compositionally biased region" description="Polar residues" evidence="1">
    <location>
        <begin position="37"/>
        <end position="47"/>
    </location>
</feature>
<dbReference type="AlphaFoldDB" id="A0ABD0R3D7"/>
<keyword evidence="3" id="KW-1185">Reference proteome</keyword>
<accession>A0ABD0R3D7</accession>
<gene>
    <name evidence="2" type="ORF">M9458_011324</name>
</gene>
<evidence type="ECO:0000313" key="2">
    <source>
        <dbReference type="EMBL" id="KAL0193028.1"/>
    </source>
</evidence>
<feature type="non-terminal residue" evidence="2">
    <location>
        <position position="103"/>
    </location>
</feature>
<feature type="compositionally biased region" description="Low complexity" evidence="1">
    <location>
        <begin position="48"/>
        <end position="62"/>
    </location>
</feature>
<feature type="compositionally biased region" description="Basic and acidic residues" evidence="1">
    <location>
        <begin position="89"/>
        <end position="103"/>
    </location>
</feature>
<dbReference type="Proteomes" id="UP001529510">
    <property type="component" value="Unassembled WGS sequence"/>
</dbReference>
<organism evidence="2 3">
    <name type="scientific">Cirrhinus mrigala</name>
    <name type="common">Mrigala</name>
    <dbReference type="NCBI Taxonomy" id="683832"/>
    <lineage>
        <taxon>Eukaryota</taxon>
        <taxon>Metazoa</taxon>
        <taxon>Chordata</taxon>
        <taxon>Craniata</taxon>
        <taxon>Vertebrata</taxon>
        <taxon>Euteleostomi</taxon>
        <taxon>Actinopterygii</taxon>
        <taxon>Neopterygii</taxon>
        <taxon>Teleostei</taxon>
        <taxon>Ostariophysi</taxon>
        <taxon>Cypriniformes</taxon>
        <taxon>Cyprinidae</taxon>
        <taxon>Labeoninae</taxon>
        <taxon>Labeonini</taxon>
        <taxon>Cirrhinus</taxon>
    </lineage>
</organism>
<proteinExistence type="predicted"/>